<protein>
    <submittedName>
        <fullName evidence="3">Uncharacterized conserved protein YndB, AHSA1/START domain</fullName>
    </submittedName>
</protein>
<proteinExistence type="inferred from homology"/>
<evidence type="ECO:0000313" key="3">
    <source>
        <dbReference type="EMBL" id="SMO79309.1"/>
    </source>
</evidence>
<dbReference type="Proteomes" id="UP000317593">
    <property type="component" value="Unassembled WGS sequence"/>
</dbReference>
<comment type="similarity">
    <text evidence="1">Belongs to the AHA1 family.</text>
</comment>
<name>A0A521E5W5_9BACT</name>
<dbReference type="AlphaFoldDB" id="A0A521E5W5"/>
<feature type="domain" description="Activator of Hsp90 ATPase homologue 1/2-like C-terminal" evidence="2">
    <location>
        <begin position="17"/>
        <end position="155"/>
    </location>
</feature>
<accession>A0A521E5W5</accession>
<sequence>MDVEKKGRELIISRVFKAPRELVFNAYTDCSHLKHWWGTHQWPMEECTMDFREGGEWRYCLRGPNPGDESWGKAIYQHIENPSKIVYNDYFTDSEGSINREMPGMQITVEFIDKKEDTKLVSRTLFDSPDALESVVEMGVIEGFTETWDRLEGYLAEA</sequence>
<evidence type="ECO:0000256" key="1">
    <source>
        <dbReference type="ARBA" id="ARBA00006817"/>
    </source>
</evidence>
<dbReference type="SUPFAM" id="SSF55961">
    <property type="entry name" value="Bet v1-like"/>
    <property type="match status" value="1"/>
</dbReference>
<dbReference type="InterPro" id="IPR023393">
    <property type="entry name" value="START-like_dom_sf"/>
</dbReference>
<dbReference type="EMBL" id="FXTH01000013">
    <property type="protein sequence ID" value="SMO79309.1"/>
    <property type="molecule type" value="Genomic_DNA"/>
</dbReference>
<reference evidence="3 4" key="1">
    <citation type="submission" date="2017-05" db="EMBL/GenBank/DDBJ databases">
        <authorList>
            <person name="Varghese N."/>
            <person name="Submissions S."/>
        </authorList>
    </citation>
    <scope>NUCLEOTIDE SEQUENCE [LARGE SCALE GENOMIC DNA]</scope>
    <source>
        <strain evidence="3 4">DSM 21194</strain>
    </source>
</reference>
<keyword evidence="4" id="KW-1185">Reference proteome</keyword>
<evidence type="ECO:0000259" key="2">
    <source>
        <dbReference type="Pfam" id="PF08327"/>
    </source>
</evidence>
<evidence type="ECO:0000313" key="4">
    <source>
        <dbReference type="Proteomes" id="UP000317593"/>
    </source>
</evidence>
<dbReference type="InterPro" id="IPR013538">
    <property type="entry name" value="ASHA1/2-like_C"/>
</dbReference>
<dbReference type="Gene3D" id="3.30.530.20">
    <property type="match status" value="1"/>
</dbReference>
<gene>
    <name evidence="3" type="ORF">SAMN06265218_113111</name>
</gene>
<dbReference type="Pfam" id="PF08327">
    <property type="entry name" value="AHSA1"/>
    <property type="match status" value="1"/>
</dbReference>
<organism evidence="3 4">
    <name type="scientific">Fodinibius sediminis</name>
    <dbReference type="NCBI Taxonomy" id="1214077"/>
    <lineage>
        <taxon>Bacteria</taxon>
        <taxon>Pseudomonadati</taxon>
        <taxon>Balneolota</taxon>
        <taxon>Balneolia</taxon>
        <taxon>Balneolales</taxon>
        <taxon>Balneolaceae</taxon>
        <taxon>Fodinibius</taxon>
    </lineage>
</organism>